<dbReference type="PROSITE" id="PS50894">
    <property type="entry name" value="HPT"/>
    <property type="match status" value="1"/>
</dbReference>
<dbReference type="Pfam" id="PF01584">
    <property type="entry name" value="CheW"/>
    <property type="match status" value="1"/>
</dbReference>
<dbReference type="SUPFAM" id="SSF55052">
    <property type="entry name" value="CheY-binding domain of CheA"/>
    <property type="match status" value="1"/>
</dbReference>
<proteinExistence type="predicted"/>
<dbReference type="InterPro" id="IPR035891">
    <property type="entry name" value="CheY-binding_CheA"/>
</dbReference>
<dbReference type="Proteomes" id="UP001597497">
    <property type="component" value="Unassembled WGS sequence"/>
</dbReference>
<dbReference type="GO" id="GO:0004673">
    <property type="term" value="F:protein histidine kinase activity"/>
    <property type="evidence" value="ECO:0007669"/>
    <property type="project" value="UniProtKB-EC"/>
</dbReference>
<dbReference type="InterPro" id="IPR002545">
    <property type="entry name" value="CheW-lke_dom"/>
</dbReference>
<dbReference type="CDD" id="cd16916">
    <property type="entry name" value="HATPase_CheA-like"/>
    <property type="match status" value="1"/>
</dbReference>
<dbReference type="SMART" id="SM01231">
    <property type="entry name" value="H-kinase_dim"/>
    <property type="match status" value="1"/>
</dbReference>
<evidence type="ECO:0000256" key="14">
    <source>
        <dbReference type="PROSITE-ProRule" id="PRU00110"/>
    </source>
</evidence>
<dbReference type="Gene3D" id="2.30.30.40">
    <property type="entry name" value="SH3 Domains"/>
    <property type="match status" value="1"/>
</dbReference>
<evidence type="ECO:0000259" key="17">
    <source>
        <dbReference type="PROSITE" id="PS50851"/>
    </source>
</evidence>
<evidence type="ECO:0000259" key="16">
    <source>
        <dbReference type="PROSITE" id="PS50109"/>
    </source>
</evidence>
<gene>
    <name evidence="19" type="ORF">ACFSUC_05635</name>
</gene>
<dbReference type="SUPFAM" id="SSF47384">
    <property type="entry name" value="Homodimeric domain of signal transducing histidine kinase"/>
    <property type="match status" value="1"/>
</dbReference>
<dbReference type="Pfam" id="PF07194">
    <property type="entry name" value="P2"/>
    <property type="match status" value="1"/>
</dbReference>
<organism evidence="19 20">
    <name type="scientific">Marinicrinis sediminis</name>
    <dbReference type="NCBI Taxonomy" id="1652465"/>
    <lineage>
        <taxon>Bacteria</taxon>
        <taxon>Bacillati</taxon>
        <taxon>Bacillota</taxon>
        <taxon>Bacilli</taxon>
        <taxon>Bacillales</taxon>
        <taxon>Paenibacillaceae</taxon>
    </lineage>
</organism>
<keyword evidence="7 14" id="KW-0597">Phosphoprotein</keyword>
<dbReference type="CDD" id="cd00731">
    <property type="entry name" value="CheA_reg"/>
    <property type="match status" value="1"/>
</dbReference>
<dbReference type="InterPro" id="IPR005467">
    <property type="entry name" value="His_kinase_dom"/>
</dbReference>
<evidence type="ECO:0000256" key="11">
    <source>
        <dbReference type="ARBA" id="ARBA00022840"/>
    </source>
</evidence>
<dbReference type="SUPFAM" id="SSF47226">
    <property type="entry name" value="Histidine-containing phosphotransfer domain, HPT domain"/>
    <property type="match status" value="1"/>
</dbReference>
<evidence type="ECO:0000256" key="8">
    <source>
        <dbReference type="ARBA" id="ARBA00022679"/>
    </source>
</evidence>
<feature type="domain" description="Histidine kinase" evidence="16">
    <location>
        <begin position="361"/>
        <end position="566"/>
    </location>
</feature>
<dbReference type="InterPro" id="IPR037006">
    <property type="entry name" value="CheA-like_homodim_sf"/>
</dbReference>
<evidence type="ECO:0000256" key="5">
    <source>
        <dbReference type="ARBA" id="ARBA00022490"/>
    </source>
</evidence>
<dbReference type="Gene3D" id="1.10.287.560">
    <property type="entry name" value="Histidine kinase CheA-like, homodimeric domain"/>
    <property type="match status" value="1"/>
</dbReference>
<dbReference type="SMART" id="SM00387">
    <property type="entry name" value="HATPase_c"/>
    <property type="match status" value="1"/>
</dbReference>
<feature type="modified residue" description="Phosphohistidine" evidence="14">
    <location>
        <position position="48"/>
    </location>
</feature>
<feature type="domain" description="HPt" evidence="18">
    <location>
        <begin position="1"/>
        <end position="105"/>
    </location>
</feature>
<dbReference type="CDD" id="cd00088">
    <property type="entry name" value="HPT"/>
    <property type="match status" value="1"/>
</dbReference>
<dbReference type="InterPro" id="IPR051315">
    <property type="entry name" value="Bact_Chemotaxis_CheA"/>
</dbReference>
<comment type="function">
    <text evidence="13">Involved in the transmission of sensory signals from the chemoreceptors to the flagellar motors. CheA is autophosphorylated; it can transfer its phosphate group to either CheB or CheY.</text>
</comment>
<feature type="compositionally biased region" description="Low complexity" evidence="15">
    <location>
        <begin position="129"/>
        <end position="146"/>
    </location>
</feature>
<dbReference type="PANTHER" id="PTHR43395">
    <property type="entry name" value="SENSOR HISTIDINE KINASE CHEA"/>
    <property type="match status" value="1"/>
</dbReference>
<dbReference type="InterPro" id="IPR004105">
    <property type="entry name" value="CheA-like_dim"/>
</dbReference>
<dbReference type="Pfam" id="PF01627">
    <property type="entry name" value="Hpt"/>
    <property type="match status" value="1"/>
</dbReference>
<keyword evidence="9" id="KW-0547">Nucleotide-binding</keyword>
<protein>
    <recommendedName>
        <fullName evidence="4">Chemotaxis protein CheA</fullName>
        <ecNumber evidence="3">2.7.13.3</ecNumber>
    </recommendedName>
</protein>
<evidence type="ECO:0000256" key="3">
    <source>
        <dbReference type="ARBA" id="ARBA00012438"/>
    </source>
</evidence>
<name>A0ABW5RAE9_9BACL</name>
<evidence type="ECO:0000256" key="9">
    <source>
        <dbReference type="ARBA" id="ARBA00022741"/>
    </source>
</evidence>
<keyword evidence="20" id="KW-1185">Reference proteome</keyword>
<sequence>MSFDMAELKHMFLEEFDEQLQLMDEQVLSLERGEEPGEAVRTLFRAAHTVKGSSAVMGYEEIKELTHTMEHVLDKVRSNQLTVTDSLTNLLFECTDGLHTLKKQVEQGVEEYLSIAQLVSKLQSFIQPASSAQEPTSPSSSVQSSDPVRKGADEDVADSMESIGGSGTAYHRGLSLDEQLKIQEYEQRGWHVYVIELHVKSDCLMKEARMQIIYNEMAASGEWVLTHPAMDELLTMEESVGNELVGLYACEGTAASIQTKLQTMTDVDTVKVNRVEGIELGSIERKEAASKETSSASISGSAGGMSVHKKQTIRVDVDRLENLMNLVGELVIDQTRLQQVEHTLNQRYRNDDSIVQLEQISDHFSRVIEDLQDQVTKVRMLPIDQLFNRFPRMIRDLSKKLDKEVEVVLLGGETELDRTVIEEISDPLIHLIRNALDHGLELPAQRVAAGKSAQGRLTIRASQEENQVVIVVEDDGKGIDPDRIRQSAVQKGVISEQEAEGLSERESIQLIFRPGFSTSAELSDVSGRGVGMDIVKSHIEKLNGIIDIASTVGQGTKFKIKLPLTLAIIPGLMVKLVDRKYVVPMNHVMESVRVAADEIQWLQGQPVIHIREEIYPLISLHQHFGIDEPVQTKTHKSIVILGMAEKRVALVVDELIGNQDIVVKSLGRYVGDVPCISGATILGDGQVALILEVSGIFKI</sequence>
<keyword evidence="5" id="KW-0963">Cytoplasm</keyword>
<evidence type="ECO:0000256" key="12">
    <source>
        <dbReference type="ARBA" id="ARBA00023012"/>
    </source>
</evidence>
<dbReference type="InterPro" id="IPR003594">
    <property type="entry name" value="HATPase_dom"/>
</dbReference>
<keyword evidence="12" id="KW-0902">Two-component regulatory system</keyword>
<reference evidence="20" key="1">
    <citation type="journal article" date="2019" name="Int. J. Syst. Evol. Microbiol.">
        <title>The Global Catalogue of Microorganisms (GCM) 10K type strain sequencing project: providing services to taxonomists for standard genome sequencing and annotation.</title>
        <authorList>
            <consortium name="The Broad Institute Genomics Platform"/>
            <consortium name="The Broad Institute Genome Sequencing Center for Infectious Disease"/>
            <person name="Wu L."/>
            <person name="Ma J."/>
        </authorList>
    </citation>
    <scope>NUCLEOTIDE SEQUENCE [LARGE SCALE GENOMIC DNA]</scope>
    <source>
        <strain evidence="20">KCTC 33676</strain>
    </source>
</reference>
<dbReference type="InterPro" id="IPR004358">
    <property type="entry name" value="Sig_transdc_His_kin-like_C"/>
</dbReference>
<dbReference type="EC" id="2.7.13.3" evidence="3"/>
<dbReference type="Gene3D" id="3.30.70.1110">
    <property type="entry name" value="Histidine kinase CheA-like, P2 response regulator-binding domain"/>
    <property type="match status" value="1"/>
</dbReference>
<feature type="domain" description="CheW-like" evidence="17">
    <location>
        <begin position="568"/>
        <end position="699"/>
    </location>
</feature>
<dbReference type="InterPro" id="IPR037052">
    <property type="entry name" value="CheA-like_P2_sf"/>
</dbReference>
<evidence type="ECO:0000313" key="20">
    <source>
        <dbReference type="Proteomes" id="UP001597497"/>
    </source>
</evidence>
<comment type="catalytic activity">
    <reaction evidence="1">
        <text>ATP + protein L-histidine = ADP + protein N-phospho-L-histidine.</text>
        <dbReference type="EC" id="2.7.13.3"/>
    </reaction>
</comment>
<dbReference type="EMBL" id="JBHUMM010000009">
    <property type="protein sequence ID" value="MFD2671082.1"/>
    <property type="molecule type" value="Genomic_DNA"/>
</dbReference>
<dbReference type="PROSITE" id="PS50109">
    <property type="entry name" value="HIS_KIN"/>
    <property type="match status" value="1"/>
</dbReference>
<dbReference type="PROSITE" id="PS50851">
    <property type="entry name" value="CHEW"/>
    <property type="match status" value="1"/>
</dbReference>
<dbReference type="InterPro" id="IPR036097">
    <property type="entry name" value="HisK_dim/P_sf"/>
</dbReference>
<evidence type="ECO:0000256" key="6">
    <source>
        <dbReference type="ARBA" id="ARBA00022500"/>
    </source>
</evidence>
<evidence type="ECO:0000256" key="4">
    <source>
        <dbReference type="ARBA" id="ARBA00021495"/>
    </source>
</evidence>
<dbReference type="Pfam" id="PF02895">
    <property type="entry name" value="H-kinase_dim"/>
    <property type="match status" value="1"/>
</dbReference>
<evidence type="ECO:0000256" key="1">
    <source>
        <dbReference type="ARBA" id="ARBA00000085"/>
    </source>
</evidence>
<dbReference type="InterPro" id="IPR036641">
    <property type="entry name" value="HPT_dom_sf"/>
</dbReference>
<dbReference type="SMART" id="SM00260">
    <property type="entry name" value="CheW"/>
    <property type="match status" value="1"/>
</dbReference>
<dbReference type="PANTHER" id="PTHR43395:SF10">
    <property type="entry name" value="CHEMOTAXIS PROTEIN CHEA"/>
    <property type="match status" value="1"/>
</dbReference>
<keyword evidence="6" id="KW-0145">Chemotaxis</keyword>
<dbReference type="InterPro" id="IPR036890">
    <property type="entry name" value="HATPase_C_sf"/>
</dbReference>
<dbReference type="SUPFAM" id="SSF55874">
    <property type="entry name" value="ATPase domain of HSP90 chaperone/DNA topoisomerase II/histidine kinase"/>
    <property type="match status" value="1"/>
</dbReference>
<dbReference type="InterPro" id="IPR010808">
    <property type="entry name" value="CheA_P2-bd"/>
</dbReference>
<keyword evidence="8 19" id="KW-0808">Transferase</keyword>
<evidence type="ECO:0000256" key="7">
    <source>
        <dbReference type="ARBA" id="ARBA00022553"/>
    </source>
</evidence>
<evidence type="ECO:0000256" key="15">
    <source>
        <dbReference type="SAM" id="MobiDB-lite"/>
    </source>
</evidence>
<keyword evidence="10" id="KW-0418">Kinase</keyword>
<evidence type="ECO:0000259" key="18">
    <source>
        <dbReference type="PROSITE" id="PS50894"/>
    </source>
</evidence>
<evidence type="ECO:0000313" key="19">
    <source>
        <dbReference type="EMBL" id="MFD2671082.1"/>
    </source>
</evidence>
<feature type="region of interest" description="Disordered" evidence="15">
    <location>
        <begin position="129"/>
        <end position="163"/>
    </location>
</feature>
<dbReference type="Pfam" id="PF02518">
    <property type="entry name" value="HATPase_c"/>
    <property type="match status" value="1"/>
</dbReference>
<keyword evidence="11" id="KW-0067">ATP-binding</keyword>
<comment type="caution">
    <text evidence="19">The sequence shown here is derived from an EMBL/GenBank/DDBJ whole genome shotgun (WGS) entry which is preliminary data.</text>
</comment>
<dbReference type="Gene3D" id="3.30.565.10">
    <property type="entry name" value="Histidine kinase-like ATPase, C-terminal domain"/>
    <property type="match status" value="1"/>
</dbReference>
<accession>A0ABW5RAE9</accession>
<dbReference type="InterPro" id="IPR036061">
    <property type="entry name" value="CheW-like_dom_sf"/>
</dbReference>
<dbReference type="Gene3D" id="1.20.120.160">
    <property type="entry name" value="HPT domain"/>
    <property type="match status" value="1"/>
</dbReference>
<comment type="subcellular location">
    <subcellularLocation>
        <location evidence="2">Cytoplasm</location>
    </subcellularLocation>
</comment>
<evidence type="ECO:0000256" key="2">
    <source>
        <dbReference type="ARBA" id="ARBA00004496"/>
    </source>
</evidence>
<dbReference type="PRINTS" id="PR00344">
    <property type="entry name" value="BCTRLSENSOR"/>
</dbReference>
<dbReference type="InterPro" id="IPR008207">
    <property type="entry name" value="Sig_transdc_His_kin_Hpt_dom"/>
</dbReference>
<dbReference type="SUPFAM" id="SSF50341">
    <property type="entry name" value="CheW-like"/>
    <property type="match status" value="1"/>
</dbReference>
<evidence type="ECO:0000256" key="10">
    <source>
        <dbReference type="ARBA" id="ARBA00022777"/>
    </source>
</evidence>
<dbReference type="SMART" id="SM00073">
    <property type="entry name" value="HPT"/>
    <property type="match status" value="1"/>
</dbReference>
<evidence type="ECO:0000256" key="13">
    <source>
        <dbReference type="ARBA" id="ARBA00035100"/>
    </source>
</evidence>
<dbReference type="RefSeq" id="WP_379928514.1">
    <property type="nucleotide sequence ID" value="NZ_JBHUMM010000009.1"/>
</dbReference>